<dbReference type="InterPro" id="IPR036690">
    <property type="entry name" value="Fdx_antiC-bd_sf"/>
</dbReference>
<dbReference type="InterPro" id="IPR045060">
    <property type="entry name" value="Phe-tRNA-ligase_IIc_bsu"/>
</dbReference>
<dbReference type="InterPro" id="IPR020825">
    <property type="entry name" value="Phe-tRNA_synthase-like_B3/B4"/>
</dbReference>
<comment type="subcellular location">
    <subcellularLocation>
        <location evidence="1 15">Cytoplasm</location>
    </subcellularLocation>
</comment>
<evidence type="ECO:0000256" key="3">
    <source>
        <dbReference type="ARBA" id="ARBA00011209"/>
    </source>
</evidence>
<keyword evidence="12 15" id="KW-0648">Protein biosynthesis</keyword>
<dbReference type="NCBIfam" id="TIGR00472">
    <property type="entry name" value="pheT_bact"/>
    <property type="match status" value="1"/>
</dbReference>
<dbReference type="GO" id="GO:0006432">
    <property type="term" value="P:phenylalanyl-tRNA aminoacylation"/>
    <property type="evidence" value="ECO:0007669"/>
    <property type="project" value="UniProtKB-UniRule"/>
</dbReference>
<dbReference type="GO" id="GO:0004826">
    <property type="term" value="F:phenylalanine-tRNA ligase activity"/>
    <property type="evidence" value="ECO:0007669"/>
    <property type="project" value="UniProtKB-UniRule"/>
</dbReference>
<keyword evidence="8 15" id="KW-0547">Nucleotide-binding</keyword>
<dbReference type="RefSeq" id="WP_091178486.1">
    <property type="nucleotide sequence ID" value="NZ_FOFA01000002.1"/>
</dbReference>
<comment type="subunit">
    <text evidence="3 15">Tetramer of two alpha and two beta subunits.</text>
</comment>
<dbReference type="InterPro" id="IPR041616">
    <property type="entry name" value="PheRS_beta_core"/>
</dbReference>
<evidence type="ECO:0000256" key="5">
    <source>
        <dbReference type="ARBA" id="ARBA00022555"/>
    </source>
</evidence>
<evidence type="ECO:0000256" key="12">
    <source>
        <dbReference type="ARBA" id="ARBA00022917"/>
    </source>
</evidence>
<dbReference type="InterPro" id="IPR005146">
    <property type="entry name" value="B3/B4_tRNA-bd"/>
</dbReference>
<dbReference type="GO" id="GO:0005524">
    <property type="term" value="F:ATP binding"/>
    <property type="evidence" value="ECO:0007669"/>
    <property type="project" value="UniProtKB-UniRule"/>
</dbReference>
<dbReference type="SUPFAM" id="SSF46955">
    <property type="entry name" value="Putative DNA-binding domain"/>
    <property type="match status" value="1"/>
</dbReference>
<reference evidence="21" key="1">
    <citation type="submission" date="2016-10" db="EMBL/GenBank/DDBJ databases">
        <authorList>
            <person name="Varghese N."/>
            <person name="Submissions S."/>
        </authorList>
    </citation>
    <scope>NUCLEOTIDE SEQUENCE [LARGE SCALE GENOMIC DNA]</scope>
    <source>
        <strain evidence="21">CGMCC 4.6856</strain>
    </source>
</reference>
<accession>A0A1H9DWS5</accession>
<evidence type="ECO:0000313" key="20">
    <source>
        <dbReference type="EMBL" id="SEQ17792.1"/>
    </source>
</evidence>
<dbReference type="PROSITE" id="PS51447">
    <property type="entry name" value="FDX_ACB"/>
    <property type="match status" value="1"/>
</dbReference>
<dbReference type="FunFam" id="3.30.930.10:FF:000130">
    <property type="entry name" value="Phenylalanine--tRNA ligase beta subunit"/>
    <property type="match status" value="1"/>
</dbReference>
<dbReference type="PROSITE" id="PS50886">
    <property type="entry name" value="TRBD"/>
    <property type="match status" value="1"/>
</dbReference>
<feature type="binding site" evidence="15">
    <location>
        <position position="478"/>
    </location>
    <ligand>
        <name>Mg(2+)</name>
        <dbReference type="ChEBI" id="CHEBI:18420"/>
        <note>shared with alpha subunit</note>
    </ligand>
</feature>
<dbReference type="InterPro" id="IPR002547">
    <property type="entry name" value="tRNA-bd_dom"/>
</dbReference>
<dbReference type="InterPro" id="IPR045864">
    <property type="entry name" value="aa-tRNA-synth_II/BPL/LPL"/>
</dbReference>
<dbReference type="Pfam" id="PF03484">
    <property type="entry name" value="B5"/>
    <property type="match status" value="1"/>
</dbReference>
<dbReference type="SMART" id="SM00896">
    <property type="entry name" value="FDX-ACB"/>
    <property type="match status" value="1"/>
</dbReference>
<dbReference type="InterPro" id="IPR033714">
    <property type="entry name" value="tRNA_bind_bactPheRS"/>
</dbReference>
<feature type="binding site" evidence="15">
    <location>
        <position position="468"/>
    </location>
    <ligand>
        <name>Mg(2+)</name>
        <dbReference type="ChEBI" id="CHEBI:18420"/>
        <note>shared with alpha subunit</note>
    </ligand>
</feature>
<evidence type="ECO:0000256" key="14">
    <source>
        <dbReference type="ARBA" id="ARBA00049255"/>
    </source>
</evidence>
<dbReference type="InterPro" id="IPR012340">
    <property type="entry name" value="NA-bd_OB-fold"/>
</dbReference>
<evidence type="ECO:0000313" key="21">
    <source>
        <dbReference type="Proteomes" id="UP000198504"/>
    </source>
</evidence>
<keyword evidence="9 15" id="KW-0067">ATP-binding</keyword>
<evidence type="ECO:0000256" key="15">
    <source>
        <dbReference type="HAMAP-Rule" id="MF_00283"/>
    </source>
</evidence>
<dbReference type="Gene3D" id="3.50.40.10">
    <property type="entry name" value="Phenylalanyl-trna Synthetase, Chain B, domain 3"/>
    <property type="match status" value="1"/>
</dbReference>
<dbReference type="Proteomes" id="UP000198504">
    <property type="component" value="Unassembled WGS sequence"/>
</dbReference>
<feature type="domain" description="TRNA-binding" evidence="17">
    <location>
        <begin position="42"/>
        <end position="153"/>
    </location>
</feature>
<dbReference type="AlphaFoldDB" id="A0A1H9DWS5"/>
<evidence type="ECO:0000256" key="11">
    <source>
        <dbReference type="ARBA" id="ARBA00022884"/>
    </source>
</evidence>
<evidence type="ECO:0000256" key="9">
    <source>
        <dbReference type="ARBA" id="ARBA00022840"/>
    </source>
</evidence>
<evidence type="ECO:0000256" key="2">
    <source>
        <dbReference type="ARBA" id="ARBA00008653"/>
    </source>
</evidence>
<keyword evidence="10 15" id="KW-0460">Magnesium</keyword>
<dbReference type="OrthoDB" id="9805455at2"/>
<keyword evidence="13 15" id="KW-0030">Aminoacyl-tRNA synthetase</keyword>
<evidence type="ECO:0000256" key="8">
    <source>
        <dbReference type="ARBA" id="ARBA00022741"/>
    </source>
</evidence>
<organism evidence="20 21">
    <name type="scientific">Microlunatus flavus</name>
    <dbReference type="NCBI Taxonomy" id="1036181"/>
    <lineage>
        <taxon>Bacteria</taxon>
        <taxon>Bacillati</taxon>
        <taxon>Actinomycetota</taxon>
        <taxon>Actinomycetes</taxon>
        <taxon>Propionibacteriales</taxon>
        <taxon>Propionibacteriaceae</taxon>
        <taxon>Microlunatus</taxon>
    </lineage>
</organism>
<dbReference type="Gene3D" id="3.30.70.380">
    <property type="entry name" value="Ferrodoxin-fold anticodon-binding domain"/>
    <property type="match status" value="1"/>
</dbReference>
<sequence length="836" mass="88140">MKAPVSWLRDVAALPADLTGRQLSDALVRAGLEVETVEEAGADVQGPVVVGRVLDFTPEEHSNGKTIRWCSVDVGEEQPRGIVCGAPNFAVGDLVVVALPGARLPGDFEIAARRTYGHVSDGMICSARELGLGDDHSGIMVLTAAAGEAEPVPGQDARPVLRLDDEVLDIAVTPDRGYCLSIRGLGREAAQATGTRFTDPVDRPVPAPVAEGYPVAIESDACSVFTALTVTGLDPSRPSPRWLTRRLQLAGMRPISLVVDVANHVMLETGQPLHTYDASALAGTVVARQARRGEKLRTLDDTARALDESDLVIADDSGPIGLAGVMGGAASEVTSATTSVVIEAAAFDALTLARTSRRHKLSSEASRRYERGVDPAAGYAAAHRAAALLVELAGGSLETGETVVGTVPVPPVTRLDASLPERILGTPVDRAQVEELLAAVGVEVRPGPEEPGAPDGVLSVRPPTWRPDLRDPYDYVEEVGRLVGFETITPVVPLAPPGRGLTRSQRDRRAVTARLAAVGAVEVLTFPFGSVAELDRLGVPADDRRRSLNTLLNPLSDTQPSLRTTLLPGLFSAVTRNTSRGLDDLALFETGAVFFAPDEPLVAPRPPVDRRPDEADLARMDDALGDQPRMLAVVLTGDWVRAGWQGPARPASWTQAVALAEEAAAAVGTALDRRPVEHAPWHPGRCAELRLAQTDVVVGHAGELHPQVCAAFGLPPRTSALELELDVLVAAAPDRGDIAPLSSYPVAKEDVALVVDESVAAEDVADALRRGAGPLLESVELFDVFRGAQTGEGKKSLAYALRFRAEGRTLTAAEVNEARDAAVAATAELGAVQRTE</sequence>
<evidence type="ECO:0000256" key="10">
    <source>
        <dbReference type="ARBA" id="ARBA00022842"/>
    </source>
</evidence>
<keyword evidence="7 15" id="KW-0479">Metal-binding</keyword>
<evidence type="ECO:0000256" key="16">
    <source>
        <dbReference type="PROSITE-ProRule" id="PRU00209"/>
    </source>
</evidence>
<dbReference type="SUPFAM" id="SSF50249">
    <property type="entry name" value="Nucleic acid-binding proteins"/>
    <property type="match status" value="1"/>
</dbReference>
<dbReference type="InterPro" id="IPR009061">
    <property type="entry name" value="DNA-bd_dom_put_sf"/>
</dbReference>
<dbReference type="Pfam" id="PF17759">
    <property type="entry name" value="tRNA_synthFbeta"/>
    <property type="match status" value="1"/>
</dbReference>
<dbReference type="Pfam" id="PF03147">
    <property type="entry name" value="FDX-ACB"/>
    <property type="match status" value="1"/>
</dbReference>
<dbReference type="InterPro" id="IPR005121">
    <property type="entry name" value="Fdx_antiC-bd"/>
</dbReference>
<dbReference type="PANTHER" id="PTHR10947:SF0">
    <property type="entry name" value="PHENYLALANINE--TRNA LIGASE BETA SUBUNIT"/>
    <property type="match status" value="1"/>
</dbReference>
<dbReference type="PANTHER" id="PTHR10947">
    <property type="entry name" value="PHENYLALANYL-TRNA SYNTHETASE BETA CHAIN AND LEUCINE-RICH REPEAT-CONTAINING PROTEIN 47"/>
    <property type="match status" value="1"/>
</dbReference>
<feature type="domain" description="FDX-ACB" evidence="18">
    <location>
        <begin position="742"/>
        <end position="834"/>
    </location>
</feature>
<evidence type="ECO:0000256" key="1">
    <source>
        <dbReference type="ARBA" id="ARBA00004496"/>
    </source>
</evidence>
<feature type="binding site" evidence="15">
    <location>
        <position position="474"/>
    </location>
    <ligand>
        <name>Mg(2+)</name>
        <dbReference type="ChEBI" id="CHEBI:18420"/>
        <note>shared with alpha subunit</note>
    </ligand>
</feature>
<dbReference type="InterPro" id="IPR004532">
    <property type="entry name" value="Phe-tRNA-ligase_IIc_bsu_bact"/>
</dbReference>
<dbReference type="GO" id="GO:0009328">
    <property type="term" value="C:phenylalanine-tRNA ligase complex"/>
    <property type="evidence" value="ECO:0007669"/>
    <property type="project" value="TreeGrafter"/>
</dbReference>
<evidence type="ECO:0000259" key="17">
    <source>
        <dbReference type="PROSITE" id="PS50886"/>
    </source>
</evidence>
<dbReference type="STRING" id="1036181.SAMN05421756_102673"/>
<evidence type="ECO:0000256" key="13">
    <source>
        <dbReference type="ARBA" id="ARBA00023146"/>
    </source>
</evidence>
<feature type="binding site" evidence="15">
    <location>
        <position position="477"/>
    </location>
    <ligand>
        <name>Mg(2+)</name>
        <dbReference type="ChEBI" id="CHEBI:18420"/>
        <note>shared with alpha subunit</note>
    </ligand>
</feature>
<dbReference type="CDD" id="cd02796">
    <property type="entry name" value="tRNA_bind_bactPheRS"/>
    <property type="match status" value="1"/>
</dbReference>
<dbReference type="HAMAP" id="MF_00283">
    <property type="entry name" value="Phe_tRNA_synth_beta1"/>
    <property type="match status" value="1"/>
</dbReference>
<dbReference type="PROSITE" id="PS51483">
    <property type="entry name" value="B5"/>
    <property type="match status" value="1"/>
</dbReference>
<dbReference type="GO" id="GO:0000049">
    <property type="term" value="F:tRNA binding"/>
    <property type="evidence" value="ECO:0007669"/>
    <property type="project" value="UniProtKB-UniRule"/>
</dbReference>
<dbReference type="Gene3D" id="3.30.930.10">
    <property type="entry name" value="Bira Bifunctional Protein, Domain 2"/>
    <property type="match status" value="1"/>
</dbReference>
<dbReference type="Gene3D" id="3.30.56.10">
    <property type="match status" value="2"/>
</dbReference>
<dbReference type="Pfam" id="PF03483">
    <property type="entry name" value="B3_4"/>
    <property type="match status" value="1"/>
</dbReference>
<evidence type="ECO:0000259" key="18">
    <source>
        <dbReference type="PROSITE" id="PS51447"/>
    </source>
</evidence>
<keyword evidence="6 15" id="KW-0436">Ligase</keyword>
<dbReference type="CDD" id="cd00769">
    <property type="entry name" value="PheRS_beta_core"/>
    <property type="match status" value="1"/>
</dbReference>
<dbReference type="GO" id="GO:0000287">
    <property type="term" value="F:magnesium ion binding"/>
    <property type="evidence" value="ECO:0007669"/>
    <property type="project" value="UniProtKB-UniRule"/>
</dbReference>
<dbReference type="SMART" id="SM00874">
    <property type="entry name" value="B5"/>
    <property type="match status" value="1"/>
</dbReference>
<keyword evidence="5 16" id="KW-0820">tRNA-binding</keyword>
<name>A0A1H9DWS5_9ACTN</name>
<evidence type="ECO:0000256" key="4">
    <source>
        <dbReference type="ARBA" id="ARBA00022490"/>
    </source>
</evidence>
<dbReference type="Pfam" id="PF01588">
    <property type="entry name" value="tRNA_bind"/>
    <property type="match status" value="1"/>
</dbReference>
<dbReference type="SUPFAM" id="SSF56037">
    <property type="entry name" value="PheT/TilS domain"/>
    <property type="match status" value="1"/>
</dbReference>
<dbReference type="FunFam" id="2.40.50.140:FF:000045">
    <property type="entry name" value="Phenylalanine--tRNA ligase beta subunit"/>
    <property type="match status" value="1"/>
</dbReference>
<dbReference type="SMART" id="SM00873">
    <property type="entry name" value="B3_4"/>
    <property type="match status" value="1"/>
</dbReference>
<dbReference type="SUPFAM" id="SSF54991">
    <property type="entry name" value="Anticodon-binding domain of PheRS"/>
    <property type="match status" value="1"/>
</dbReference>
<gene>
    <name evidence="15" type="primary">pheT</name>
    <name evidence="20" type="ORF">SAMN05421756_102673</name>
</gene>
<keyword evidence="21" id="KW-1185">Reference proteome</keyword>
<comment type="similarity">
    <text evidence="2 15">Belongs to the phenylalanyl-tRNA synthetase beta subunit family. Type 1 subfamily.</text>
</comment>
<dbReference type="EMBL" id="FOFA01000002">
    <property type="protein sequence ID" value="SEQ17792.1"/>
    <property type="molecule type" value="Genomic_DNA"/>
</dbReference>
<dbReference type="InterPro" id="IPR005147">
    <property type="entry name" value="tRNA_synthase_B5-dom"/>
</dbReference>
<comment type="cofactor">
    <cofactor evidence="15">
        <name>Mg(2+)</name>
        <dbReference type="ChEBI" id="CHEBI:18420"/>
    </cofactor>
    <text evidence="15">Binds 2 magnesium ions per tetramer.</text>
</comment>
<comment type="catalytic activity">
    <reaction evidence="14 15">
        <text>tRNA(Phe) + L-phenylalanine + ATP = L-phenylalanyl-tRNA(Phe) + AMP + diphosphate + H(+)</text>
        <dbReference type="Rhea" id="RHEA:19413"/>
        <dbReference type="Rhea" id="RHEA-COMP:9668"/>
        <dbReference type="Rhea" id="RHEA-COMP:9699"/>
        <dbReference type="ChEBI" id="CHEBI:15378"/>
        <dbReference type="ChEBI" id="CHEBI:30616"/>
        <dbReference type="ChEBI" id="CHEBI:33019"/>
        <dbReference type="ChEBI" id="CHEBI:58095"/>
        <dbReference type="ChEBI" id="CHEBI:78442"/>
        <dbReference type="ChEBI" id="CHEBI:78531"/>
        <dbReference type="ChEBI" id="CHEBI:456215"/>
        <dbReference type="EC" id="6.1.1.20"/>
    </reaction>
</comment>
<evidence type="ECO:0000256" key="7">
    <source>
        <dbReference type="ARBA" id="ARBA00022723"/>
    </source>
</evidence>
<dbReference type="SUPFAM" id="SSF55681">
    <property type="entry name" value="Class II aaRS and biotin synthetases"/>
    <property type="match status" value="1"/>
</dbReference>
<dbReference type="Gene3D" id="2.40.50.140">
    <property type="entry name" value="Nucleic acid-binding proteins"/>
    <property type="match status" value="1"/>
</dbReference>
<evidence type="ECO:0000259" key="19">
    <source>
        <dbReference type="PROSITE" id="PS51483"/>
    </source>
</evidence>
<protein>
    <recommendedName>
        <fullName evidence="15">Phenylalanine--tRNA ligase beta subunit</fullName>
        <ecNumber evidence="15">6.1.1.20</ecNumber>
    </recommendedName>
    <alternativeName>
        <fullName evidence="15">Phenylalanyl-tRNA synthetase beta subunit</fullName>
        <shortName evidence="15">PheRS</shortName>
    </alternativeName>
</protein>
<dbReference type="EC" id="6.1.1.20" evidence="15"/>
<evidence type="ECO:0000256" key="6">
    <source>
        <dbReference type="ARBA" id="ARBA00022598"/>
    </source>
</evidence>
<feature type="domain" description="B5" evidence="19">
    <location>
        <begin position="408"/>
        <end position="490"/>
    </location>
</feature>
<keyword evidence="11 16" id="KW-0694">RNA-binding</keyword>
<proteinExistence type="inferred from homology"/>
<keyword evidence="4 15" id="KW-0963">Cytoplasm</keyword>